<proteinExistence type="predicted"/>
<evidence type="ECO:0000313" key="2">
    <source>
        <dbReference type="EMBL" id="GAA2268188.1"/>
    </source>
</evidence>
<gene>
    <name evidence="2" type="ORF">GCM10010368_40810</name>
</gene>
<evidence type="ECO:0008006" key="4">
    <source>
        <dbReference type="Google" id="ProtNLM"/>
    </source>
</evidence>
<comment type="caution">
    <text evidence="2">The sequence shown here is derived from an EMBL/GenBank/DDBJ whole genome shotgun (WGS) entry which is preliminary data.</text>
</comment>
<keyword evidence="3" id="KW-1185">Reference proteome</keyword>
<reference evidence="2 3" key="1">
    <citation type="journal article" date="2019" name="Int. J. Syst. Evol. Microbiol.">
        <title>The Global Catalogue of Microorganisms (GCM) 10K type strain sequencing project: providing services to taxonomists for standard genome sequencing and annotation.</title>
        <authorList>
            <consortium name="The Broad Institute Genomics Platform"/>
            <consortium name="The Broad Institute Genome Sequencing Center for Infectious Disease"/>
            <person name="Wu L."/>
            <person name="Ma J."/>
        </authorList>
    </citation>
    <scope>NUCLEOTIDE SEQUENCE [LARGE SCALE GENOMIC DNA]</scope>
    <source>
        <strain evidence="2 3">JCM 4823</strain>
    </source>
</reference>
<evidence type="ECO:0000313" key="3">
    <source>
        <dbReference type="Proteomes" id="UP001500442"/>
    </source>
</evidence>
<name>A0ABN3ERB3_9ACTN</name>
<evidence type="ECO:0000256" key="1">
    <source>
        <dbReference type="SAM" id="MobiDB-lite"/>
    </source>
</evidence>
<feature type="region of interest" description="Disordered" evidence="1">
    <location>
        <begin position="1"/>
        <end position="22"/>
    </location>
</feature>
<dbReference type="EMBL" id="BAAASN010000010">
    <property type="protein sequence ID" value="GAA2268188.1"/>
    <property type="molecule type" value="Genomic_DNA"/>
</dbReference>
<protein>
    <recommendedName>
        <fullName evidence="4">Transposase</fullName>
    </recommendedName>
</protein>
<dbReference type="Proteomes" id="UP001500442">
    <property type="component" value="Unassembled WGS sequence"/>
</dbReference>
<accession>A0ABN3ERB3</accession>
<sequence>MEEEIGGRNKTPGPPNPPTDAEISVILCGTPMSAQKTRTPERAERRWIMARIKFDTADPD</sequence>
<organism evidence="2 3">
    <name type="scientific">Streptomyces roseiscleroticus</name>
    <dbReference type="NCBI Taxonomy" id="1972"/>
    <lineage>
        <taxon>Bacteria</taxon>
        <taxon>Bacillati</taxon>
        <taxon>Actinomycetota</taxon>
        <taxon>Actinomycetes</taxon>
        <taxon>Kitasatosporales</taxon>
        <taxon>Streptomycetaceae</taxon>
        <taxon>Streptomyces</taxon>
    </lineage>
</organism>